<evidence type="ECO:0000313" key="3">
    <source>
        <dbReference type="Proteomes" id="UP000581769"/>
    </source>
</evidence>
<gene>
    <name evidence="2" type="ORF">BJY18_005873</name>
</gene>
<proteinExistence type="predicted"/>
<feature type="compositionally biased region" description="Low complexity" evidence="1">
    <location>
        <begin position="40"/>
        <end position="49"/>
    </location>
</feature>
<sequence length="106" mass="10686">MAQELSGITDAMMKFNPQPPTGGLGGGSAGATGASGGMPEGAAFAQAEQQSAQEVQKFLENVKKGFGAYASIARTSADDYLRADQSGKSPIAKAGDLSPVKPGVPR</sequence>
<comment type="caution">
    <text evidence="2">The sequence shown here is derived from an EMBL/GenBank/DDBJ whole genome shotgun (WGS) entry which is preliminary data.</text>
</comment>
<evidence type="ECO:0000313" key="2">
    <source>
        <dbReference type="EMBL" id="MBB4688388.1"/>
    </source>
</evidence>
<dbReference type="AlphaFoldDB" id="A0A840J4Q4"/>
<dbReference type="Proteomes" id="UP000581769">
    <property type="component" value="Unassembled WGS sequence"/>
</dbReference>
<keyword evidence="3" id="KW-1185">Reference proteome</keyword>
<name>A0A840J4Q4_9PSEU</name>
<dbReference type="EMBL" id="JACHMG010000001">
    <property type="protein sequence ID" value="MBB4688388.1"/>
    <property type="molecule type" value="Genomic_DNA"/>
</dbReference>
<reference evidence="2 3" key="1">
    <citation type="submission" date="2020-08" db="EMBL/GenBank/DDBJ databases">
        <title>Sequencing the genomes of 1000 actinobacteria strains.</title>
        <authorList>
            <person name="Klenk H.-P."/>
        </authorList>
    </citation>
    <scope>NUCLEOTIDE SEQUENCE [LARGE SCALE GENOMIC DNA]</scope>
    <source>
        <strain evidence="2 3">DSM 45859</strain>
    </source>
</reference>
<feature type="region of interest" description="Disordered" evidence="1">
    <location>
        <begin position="87"/>
        <end position="106"/>
    </location>
</feature>
<accession>A0A840J4Q4</accession>
<organism evidence="2 3">
    <name type="scientific">Amycolatopsis jiangsuensis</name>
    <dbReference type="NCBI Taxonomy" id="1181879"/>
    <lineage>
        <taxon>Bacteria</taxon>
        <taxon>Bacillati</taxon>
        <taxon>Actinomycetota</taxon>
        <taxon>Actinomycetes</taxon>
        <taxon>Pseudonocardiales</taxon>
        <taxon>Pseudonocardiaceae</taxon>
        <taxon>Amycolatopsis</taxon>
    </lineage>
</organism>
<protein>
    <submittedName>
        <fullName evidence="2">Uncharacterized protein</fullName>
    </submittedName>
</protein>
<feature type="compositionally biased region" description="Gly residues" evidence="1">
    <location>
        <begin position="22"/>
        <end position="39"/>
    </location>
</feature>
<dbReference type="RefSeq" id="WP_184783084.1">
    <property type="nucleotide sequence ID" value="NZ_JACHMG010000001.1"/>
</dbReference>
<evidence type="ECO:0000256" key="1">
    <source>
        <dbReference type="SAM" id="MobiDB-lite"/>
    </source>
</evidence>
<feature type="region of interest" description="Disordered" evidence="1">
    <location>
        <begin position="1"/>
        <end position="49"/>
    </location>
</feature>